<dbReference type="OrthoDB" id="9804934at2"/>
<dbReference type="CDD" id="cd03892">
    <property type="entry name" value="M20_peptT"/>
    <property type="match status" value="1"/>
</dbReference>
<gene>
    <name evidence="13" type="primary">pepT_2</name>
    <name evidence="9" type="synonym">pepT</name>
    <name evidence="14" type="ORF">C5L28_000557</name>
    <name evidence="13" type="ORF">LPKJCM_01810</name>
</gene>
<dbReference type="Proteomes" id="UP000214739">
    <property type="component" value="Unassembled WGS sequence"/>
</dbReference>
<keyword evidence="7 9" id="KW-0862">Zinc</keyword>
<dbReference type="GO" id="GO:0008237">
    <property type="term" value="F:metallopeptidase activity"/>
    <property type="evidence" value="ECO:0007669"/>
    <property type="project" value="UniProtKB-KW"/>
</dbReference>
<dbReference type="InterPro" id="IPR001261">
    <property type="entry name" value="ArgE/DapE_CS"/>
</dbReference>
<evidence type="ECO:0000256" key="9">
    <source>
        <dbReference type="HAMAP-Rule" id="MF_00550"/>
    </source>
</evidence>
<feature type="binding site" evidence="9 11">
    <location>
        <position position="145"/>
    </location>
    <ligand>
        <name>Zn(2+)</name>
        <dbReference type="ChEBI" id="CHEBI:29105"/>
        <label>1</label>
    </ligand>
</feature>
<dbReference type="PANTHER" id="PTHR42994">
    <property type="entry name" value="PEPTIDASE T"/>
    <property type="match status" value="1"/>
</dbReference>
<dbReference type="SUPFAM" id="SSF55031">
    <property type="entry name" value="Bacterial exopeptidase dimerisation domain"/>
    <property type="match status" value="1"/>
</dbReference>
<dbReference type="SUPFAM" id="SSF53187">
    <property type="entry name" value="Zn-dependent exopeptidases"/>
    <property type="match status" value="1"/>
</dbReference>
<feature type="binding site" evidence="9 11">
    <location>
        <position position="82"/>
    </location>
    <ligand>
        <name>Zn(2+)</name>
        <dbReference type="ChEBI" id="CHEBI:29105"/>
        <label>1</label>
    </ligand>
</feature>
<dbReference type="GO" id="GO:0045148">
    <property type="term" value="F:tripeptide aminopeptidase activity"/>
    <property type="evidence" value="ECO:0007669"/>
    <property type="project" value="UniProtKB-UniRule"/>
</dbReference>
<keyword evidence="3 9" id="KW-0031">Aminopeptidase</keyword>
<evidence type="ECO:0000259" key="12">
    <source>
        <dbReference type="Pfam" id="PF07687"/>
    </source>
</evidence>
<evidence type="ECO:0000313" key="14">
    <source>
        <dbReference type="EMBL" id="TDG94307.1"/>
    </source>
</evidence>
<dbReference type="Proteomes" id="UP000294668">
    <property type="component" value="Unassembled WGS sequence"/>
</dbReference>
<evidence type="ECO:0000256" key="10">
    <source>
        <dbReference type="PIRSR" id="PIRSR037215-1"/>
    </source>
</evidence>
<evidence type="ECO:0000313" key="15">
    <source>
        <dbReference type="Proteomes" id="UP000214739"/>
    </source>
</evidence>
<evidence type="ECO:0000256" key="5">
    <source>
        <dbReference type="ARBA" id="ARBA00022723"/>
    </source>
</evidence>
<dbReference type="NCBIfam" id="NF009920">
    <property type="entry name" value="PRK13381.1"/>
    <property type="match status" value="1"/>
</dbReference>
<sequence>MAKYAELIPNFLTFVKINTRSDPHSTSIPSADRETQFLDQLKDRLIKMGLTDVHTNEQSAYVFVTLPGNVDKPVPTVGFISHIDTADFNAENINPQIIENYDGYSVIKLDEKGEYTLDPKVFPSLKKYEGQTLITTDGSTLLGADDKAGVAEIISAVTYLQSHPAVKHGDIKIAFGPDEEIGTGADHFDVKDFGADVAYTVDGGPLGDLNYETFNAADAQVTIKGTDVHPAEAKGIMVNAIQVGMDFHAALPDFDRPEKTQDREGFFHLYDFQGTVDHTEMGYIIRDHDRDRFEARKRLFKGIANQMNSDFGEDRVKVTLKDQYYNMGEVIKKDPTPVKIAEQAMKNVGVKPHVFPVRGGTDGSKISYMGLPTPNIFAGGENMHGRFEYVSEQAMEKAVDVVLEIAKGYAEK</sequence>
<accession>A0A224VKB2</accession>
<evidence type="ECO:0000256" key="7">
    <source>
        <dbReference type="ARBA" id="ARBA00022833"/>
    </source>
</evidence>
<keyword evidence="6 9" id="KW-0378">Hydrolase</keyword>
<evidence type="ECO:0000256" key="3">
    <source>
        <dbReference type="ARBA" id="ARBA00022438"/>
    </source>
</evidence>
<name>A0A224VKB2_9LACO</name>
<dbReference type="Pfam" id="PF07687">
    <property type="entry name" value="M20_dimer"/>
    <property type="match status" value="1"/>
</dbReference>
<dbReference type="PROSITE" id="PS00759">
    <property type="entry name" value="ARGE_DAPE_CPG2_2"/>
    <property type="match status" value="1"/>
</dbReference>
<feature type="active site" description="Proton acceptor" evidence="9 10">
    <location>
        <position position="179"/>
    </location>
</feature>
<reference evidence="13 15" key="1">
    <citation type="journal article" date="2017" name="Biosci Microbiota Food Health">
        <title>Genomic characterization reconfirms the taxonomic status of Lactobacillus parakefiri.</title>
        <authorList>
            <person name="Tanizawa Y."/>
            <person name="Kobayashi H."/>
            <person name="Kaminuma E."/>
            <person name="Sakamoto M."/>
            <person name="Ohkuma M."/>
            <person name="Nakamura Y."/>
            <person name="Arita M."/>
            <person name="Tohno M."/>
        </authorList>
    </citation>
    <scope>NUCLEOTIDE SEQUENCE [LARGE SCALE GENOMIC DNA]</scope>
    <source>
        <strain evidence="13 15">JCM 8573</strain>
    </source>
</reference>
<dbReference type="NCBIfam" id="TIGR01882">
    <property type="entry name" value="peptidase-T"/>
    <property type="match status" value="1"/>
</dbReference>
<dbReference type="RefSeq" id="WP_057962065.1">
    <property type="nucleotide sequence ID" value="NZ_BAAAXO010000045.1"/>
</dbReference>
<comment type="subcellular location">
    <subcellularLocation>
        <location evidence="9">Cytoplasm</location>
    </subcellularLocation>
</comment>
<feature type="binding site" evidence="9 11">
    <location>
        <position position="145"/>
    </location>
    <ligand>
        <name>Zn(2+)</name>
        <dbReference type="ChEBI" id="CHEBI:29105"/>
        <label>2</label>
    </ligand>
</feature>
<evidence type="ECO:0000256" key="4">
    <source>
        <dbReference type="ARBA" id="ARBA00022670"/>
    </source>
</evidence>
<proteinExistence type="inferred from homology"/>
<dbReference type="AlphaFoldDB" id="A0A224VKB2"/>
<comment type="similarity">
    <text evidence="2 9">Belongs to the peptidase M20B family.</text>
</comment>
<dbReference type="Pfam" id="PF01546">
    <property type="entry name" value="Peptidase_M20"/>
    <property type="match status" value="1"/>
</dbReference>
<evidence type="ECO:0000313" key="13">
    <source>
        <dbReference type="EMBL" id="GAW72680.1"/>
    </source>
</evidence>
<dbReference type="HAMAP" id="MF_00550">
    <property type="entry name" value="Aminopeptidase_M20"/>
    <property type="match status" value="1"/>
</dbReference>
<evidence type="ECO:0000256" key="11">
    <source>
        <dbReference type="PIRSR" id="PIRSR037215-2"/>
    </source>
</evidence>
<comment type="catalytic activity">
    <reaction evidence="1 9">
        <text>Release of the N-terminal residue from a tripeptide.</text>
        <dbReference type="EC" id="3.4.11.4"/>
    </reaction>
</comment>
<dbReference type="InterPro" id="IPR011650">
    <property type="entry name" value="Peptidase_M20_dimer"/>
</dbReference>
<evidence type="ECO:0000256" key="1">
    <source>
        <dbReference type="ARBA" id="ARBA00000870"/>
    </source>
</evidence>
<keyword evidence="5 9" id="KW-0479">Metal-binding</keyword>
<dbReference type="Gene3D" id="3.30.70.360">
    <property type="match status" value="1"/>
</dbReference>
<reference evidence="14 16" key="2">
    <citation type="journal article" date="2019" name="Appl. Microbiol. Biotechnol.">
        <title>Uncovering carbohydrate metabolism through a genotype-phenotype association study of 56 lactic acid bacteria genomes.</title>
        <authorList>
            <person name="Buron-Moles G."/>
            <person name="Chailyan A."/>
            <person name="Dolejs I."/>
            <person name="Forster J."/>
            <person name="Miks M.H."/>
        </authorList>
    </citation>
    <scope>NUCLEOTIDE SEQUENCE [LARGE SCALE GENOMIC DNA]</scope>
    <source>
        <strain evidence="14 16">DSM 10551</strain>
    </source>
</reference>
<dbReference type="PIRSF" id="PIRSF037215">
    <property type="entry name" value="Peptidase_M20B"/>
    <property type="match status" value="1"/>
</dbReference>
<evidence type="ECO:0000313" key="16">
    <source>
        <dbReference type="Proteomes" id="UP000294668"/>
    </source>
</evidence>
<keyword evidence="8 9" id="KW-0482">Metalloprotease</keyword>
<dbReference type="EMBL" id="BDGB01000079">
    <property type="protein sequence ID" value="GAW72680.1"/>
    <property type="molecule type" value="Genomic_DNA"/>
</dbReference>
<dbReference type="InterPro" id="IPR002933">
    <property type="entry name" value="Peptidase_M20"/>
</dbReference>
<keyword evidence="16" id="KW-1185">Reference proteome</keyword>
<dbReference type="Gene3D" id="3.40.630.10">
    <property type="entry name" value="Zn peptidases"/>
    <property type="match status" value="1"/>
</dbReference>
<protein>
    <recommendedName>
        <fullName evidence="9">Peptidase T</fullName>
        <ecNumber evidence="9">3.4.11.4</ecNumber>
    </recommendedName>
    <alternativeName>
        <fullName evidence="9">Aminotripeptidase</fullName>
        <shortName evidence="9">Tripeptidase</shortName>
    </alternativeName>
    <alternativeName>
        <fullName evidence="9">Tripeptide aminopeptidase</fullName>
    </alternativeName>
</protein>
<feature type="binding site" evidence="9 11">
    <location>
        <position position="180"/>
    </location>
    <ligand>
        <name>Zn(2+)</name>
        <dbReference type="ChEBI" id="CHEBI:29105"/>
        <label>2</label>
    </ligand>
</feature>
<reference evidence="14" key="3">
    <citation type="submission" date="2019-02" db="EMBL/GenBank/DDBJ databases">
        <authorList>
            <person name="Buron G."/>
            <person name="Chaylann A."/>
            <person name="Dolejs I."/>
            <person name="Forster J."/>
            <person name="Miks M.H."/>
        </authorList>
    </citation>
    <scope>NUCLEOTIDE SEQUENCE</scope>
    <source>
        <strain evidence="14">DSM 10551</strain>
    </source>
</reference>
<comment type="cofactor">
    <cofactor evidence="9 11">
        <name>Zn(2+)</name>
        <dbReference type="ChEBI" id="CHEBI:29105"/>
    </cofactor>
    <text evidence="9 11">Binds 2 Zn(2+) ions per subunit.</text>
</comment>
<dbReference type="EC" id="3.4.11.4" evidence="9"/>
<comment type="caution">
    <text evidence="13">The sequence shown here is derived from an EMBL/GenBank/DDBJ whole genome shotgun (WGS) entry which is preliminary data.</text>
</comment>
<dbReference type="GO" id="GO:0008270">
    <property type="term" value="F:zinc ion binding"/>
    <property type="evidence" value="ECO:0007669"/>
    <property type="project" value="UniProtKB-UniRule"/>
</dbReference>
<feature type="binding site" evidence="9 11">
    <location>
        <position position="202"/>
    </location>
    <ligand>
        <name>Zn(2+)</name>
        <dbReference type="ChEBI" id="CHEBI:29105"/>
        <label>1</label>
    </ligand>
</feature>
<feature type="binding site" evidence="9 11">
    <location>
        <position position="384"/>
    </location>
    <ligand>
        <name>Zn(2+)</name>
        <dbReference type="ChEBI" id="CHEBI:29105"/>
        <label>2</label>
    </ligand>
</feature>
<dbReference type="PANTHER" id="PTHR42994:SF1">
    <property type="entry name" value="PEPTIDASE T"/>
    <property type="match status" value="1"/>
</dbReference>
<dbReference type="PROSITE" id="PS00758">
    <property type="entry name" value="ARGE_DAPE_CPG2_1"/>
    <property type="match status" value="1"/>
</dbReference>
<evidence type="ECO:0000256" key="8">
    <source>
        <dbReference type="ARBA" id="ARBA00023049"/>
    </source>
</evidence>
<dbReference type="InterPro" id="IPR036264">
    <property type="entry name" value="Bact_exopeptidase_dim_dom"/>
</dbReference>
<keyword evidence="4 9" id="KW-0645">Protease</keyword>
<dbReference type="GO" id="GO:0043171">
    <property type="term" value="P:peptide catabolic process"/>
    <property type="evidence" value="ECO:0007669"/>
    <property type="project" value="UniProtKB-UniRule"/>
</dbReference>
<evidence type="ECO:0000256" key="2">
    <source>
        <dbReference type="ARBA" id="ARBA00009692"/>
    </source>
</evidence>
<organism evidence="13 15">
    <name type="scientific">Lentilactobacillus parakefiri</name>
    <dbReference type="NCBI Taxonomy" id="152332"/>
    <lineage>
        <taxon>Bacteria</taxon>
        <taxon>Bacillati</taxon>
        <taxon>Bacillota</taxon>
        <taxon>Bacilli</taxon>
        <taxon>Lactobacillales</taxon>
        <taxon>Lactobacillaceae</taxon>
        <taxon>Lentilactobacillus</taxon>
    </lineage>
</organism>
<dbReference type="GO" id="GO:0006508">
    <property type="term" value="P:proteolysis"/>
    <property type="evidence" value="ECO:0007669"/>
    <property type="project" value="UniProtKB-UniRule"/>
</dbReference>
<feature type="domain" description="Peptidase M20 dimerisation" evidence="12">
    <location>
        <begin position="211"/>
        <end position="309"/>
    </location>
</feature>
<dbReference type="NCBIfam" id="NF003976">
    <property type="entry name" value="PRK05469.1"/>
    <property type="match status" value="1"/>
</dbReference>
<keyword evidence="9" id="KW-0963">Cytoplasm</keyword>
<dbReference type="EMBL" id="PUFL01000021">
    <property type="protein sequence ID" value="TDG94307.1"/>
    <property type="molecule type" value="Genomic_DNA"/>
</dbReference>
<feature type="active site" evidence="9 10">
    <location>
        <position position="84"/>
    </location>
</feature>
<comment type="function">
    <text evidence="9">Cleaves the N-terminal amino acid of tripeptides.</text>
</comment>
<dbReference type="GO" id="GO:0005829">
    <property type="term" value="C:cytosol"/>
    <property type="evidence" value="ECO:0007669"/>
    <property type="project" value="TreeGrafter"/>
</dbReference>
<dbReference type="InterPro" id="IPR010161">
    <property type="entry name" value="Peptidase_M20B"/>
</dbReference>
<evidence type="ECO:0000256" key="6">
    <source>
        <dbReference type="ARBA" id="ARBA00022801"/>
    </source>
</evidence>